<dbReference type="Gene3D" id="3.30.2010.10">
    <property type="entry name" value="Metalloproteases ('zincins'), catalytic domain"/>
    <property type="match status" value="1"/>
</dbReference>
<keyword evidence="1" id="KW-1133">Transmembrane helix</keyword>
<feature type="transmembrane region" description="Helical" evidence="1">
    <location>
        <begin position="242"/>
        <end position="264"/>
    </location>
</feature>
<evidence type="ECO:0000259" key="2">
    <source>
        <dbReference type="Pfam" id="PF05569"/>
    </source>
</evidence>
<accession>X1AGK4</accession>
<dbReference type="EMBL" id="BART01001632">
    <property type="protein sequence ID" value="GAG71838.1"/>
    <property type="molecule type" value="Genomic_DNA"/>
</dbReference>
<gene>
    <name evidence="3" type="ORF">S01H4_05575</name>
</gene>
<dbReference type="Pfam" id="PF05569">
    <property type="entry name" value="Peptidase_M56"/>
    <property type="match status" value="1"/>
</dbReference>
<reference evidence="3" key="1">
    <citation type="journal article" date="2014" name="Front. Microbiol.">
        <title>High frequency of phylogenetically diverse reductive dehalogenase-homologous genes in deep subseafloor sedimentary metagenomes.</title>
        <authorList>
            <person name="Kawai M."/>
            <person name="Futagami T."/>
            <person name="Toyoda A."/>
            <person name="Takaki Y."/>
            <person name="Nishi S."/>
            <person name="Hori S."/>
            <person name="Arai W."/>
            <person name="Tsubouchi T."/>
            <person name="Morono Y."/>
            <person name="Uchiyama I."/>
            <person name="Ito T."/>
            <person name="Fujiyama A."/>
            <person name="Inagaki F."/>
            <person name="Takami H."/>
        </authorList>
    </citation>
    <scope>NUCLEOTIDE SEQUENCE</scope>
    <source>
        <strain evidence="3">Expedition CK06-06</strain>
    </source>
</reference>
<dbReference type="AlphaFoldDB" id="X1AGK4"/>
<protein>
    <recommendedName>
        <fullName evidence="2">Peptidase M56 domain-containing protein</fullName>
    </recommendedName>
</protein>
<evidence type="ECO:0000256" key="1">
    <source>
        <dbReference type="SAM" id="Phobius"/>
    </source>
</evidence>
<feature type="domain" description="Peptidase M56" evidence="2">
    <location>
        <begin position="24"/>
        <end position="197"/>
    </location>
</feature>
<keyword evidence="1" id="KW-0472">Membrane</keyword>
<name>X1AGK4_9ZZZZ</name>
<comment type="caution">
    <text evidence="3">The sequence shown here is derived from an EMBL/GenBank/DDBJ whole genome shotgun (WGS) entry which is preliminary data.</text>
</comment>
<feature type="transmembrane region" description="Helical" evidence="1">
    <location>
        <begin position="20"/>
        <end position="39"/>
    </location>
</feature>
<feature type="non-terminal residue" evidence="3">
    <location>
        <position position="1"/>
    </location>
</feature>
<dbReference type="PANTHER" id="PTHR34978:SF3">
    <property type="entry name" value="SLR0241 PROTEIN"/>
    <property type="match status" value="1"/>
</dbReference>
<organism evidence="3">
    <name type="scientific">marine sediment metagenome</name>
    <dbReference type="NCBI Taxonomy" id="412755"/>
    <lineage>
        <taxon>unclassified sequences</taxon>
        <taxon>metagenomes</taxon>
        <taxon>ecological metagenomes</taxon>
    </lineage>
</organism>
<keyword evidence="1" id="KW-0812">Transmembrane</keyword>
<dbReference type="InterPro" id="IPR008756">
    <property type="entry name" value="Peptidase_M56"/>
</dbReference>
<dbReference type="InterPro" id="IPR052173">
    <property type="entry name" value="Beta-lactam_resp_regulator"/>
</dbReference>
<evidence type="ECO:0000313" key="3">
    <source>
        <dbReference type="EMBL" id="GAG71838.1"/>
    </source>
</evidence>
<dbReference type="PANTHER" id="PTHR34978">
    <property type="entry name" value="POSSIBLE SENSOR-TRANSDUCER PROTEIN BLAR"/>
    <property type="match status" value="1"/>
</dbReference>
<proteinExistence type="predicted"/>
<feature type="transmembrane region" description="Helical" evidence="1">
    <location>
        <begin position="135"/>
        <end position="160"/>
    </location>
</feature>
<sequence>PNNMFGVMRGFDRGPEIFSNINYLLLFLIFISIILILLIRWATLFLFYKNLAYEDKVGRKDVPEIYNIIDNYIKKIKIKSPDVSLTHRNYFSPFVVGFRNCTIVLSPNLIEKLNQNEKETLIQHELSHIKRKDCLISWAALILRDLLFFNPFAYITYYLIKIEQEKDSDKLVVKYSQKPSKEISKNILNIILKIRSISTSKPIYGPAQSFAFLLLSLFNQIKLKNRIKLISKTDPAKIYSSIFPKILMYILFLATLYIQLLFIIKIGDLLIFLR</sequence>